<keyword evidence="7" id="KW-0520">NAD</keyword>
<evidence type="ECO:0000256" key="4">
    <source>
        <dbReference type="ARBA" id="ARBA00007637"/>
    </source>
</evidence>
<keyword evidence="14" id="KW-1185">Reference proteome</keyword>
<dbReference type="NCBIfam" id="TIGR01179">
    <property type="entry name" value="galE"/>
    <property type="match status" value="1"/>
</dbReference>
<evidence type="ECO:0000256" key="10">
    <source>
        <dbReference type="ARBA" id="ARBA00031367"/>
    </source>
</evidence>
<evidence type="ECO:0000256" key="9">
    <source>
        <dbReference type="ARBA" id="ARBA00023277"/>
    </source>
</evidence>
<comment type="catalytic activity">
    <reaction evidence="1">
        <text>UDP-alpha-D-glucose = UDP-alpha-D-galactose</text>
        <dbReference type="Rhea" id="RHEA:22168"/>
        <dbReference type="ChEBI" id="CHEBI:58885"/>
        <dbReference type="ChEBI" id="CHEBI:66914"/>
        <dbReference type="EC" id="5.1.3.2"/>
    </reaction>
</comment>
<accession>A0A9X2H7C1</accession>
<gene>
    <name evidence="13" type="ORF">BJ978_001960</name>
</gene>
<evidence type="ECO:0000256" key="8">
    <source>
        <dbReference type="ARBA" id="ARBA00023235"/>
    </source>
</evidence>
<reference evidence="13" key="1">
    <citation type="submission" date="2022-06" db="EMBL/GenBank/DDBJ databases">
        <title>Sequencing the genomes of 1000 actinobacteria strains.</title>
        <authorList>
            <person name="Klenk H.-P."/>
        </authorList>
    </citation>
    <scope>NUCLEOTIDE SEQUENCE</scope>
    <source>
        <strain evidence="13">DSM 22016</strain>
    </source>
</reference>
<dbReference type="RefSeq" id="WP_156999504.1">
    <property type="nucleotide sequence ID" value="NZ_BAAANU010000018.1"/>
</dbReference>
<comment type="pathway">
    <text evidence="3">Carbohydrate metabolism; galactose metabolism.</text>
</comment>
<dbReference type="PANTHER" id="PTHR43725">
    <property type="entry name" value="UDP-GLUCOSE 4-EPIMERASE"/>
    <property type="match status" value="1"/>
</dbReference>
<dbReference type="GO" id="GO:0003978">
    <property type="term" value="F:UDP-glucose 4-epimerase activity"/>
    <property type="evidence" value="ECO:0007669"/>
    <property type="project" value="UniProtKB-EC"/>
</dbReference>
<evidence type="ECO:0000256" key="2">
    <source>
        <dbReference type="ARBA" id="ARBA00001911"/>
    </source>
</evidence>
<evidence type="ECO:0000256" key="7">
    <source>
        <dbReference type="ARBA" id="ARBA00023027"/>
    </source>
</evidence>
<evidence type="ECO:0000259" key="12">
    <source>
        <dbReference type="Pfam" id="PF01370"/>
    </source>
</evidence>
<dbReference type="GO" id="GO:0033499">
    <property type="term" value="P:galactose catabolic process via UDP-galactose, Leloir pathway"/>
    <property type="evidence" value="ECO:0007669"/>
    <property type="project" value="TreeGrafter"/>
</dbReference>
<comment type="similarity">
    <text evidence="4">Belongs to the NAD(P)-dependent epimerase/dehydratase family.</text>
</comment>
<comment type="cofactor">
    <cofactor evidence="2">
        <name>NAD(+)</name>
        <dbReference type="ChEBI" id="CHEBI:57540"/>
    </cofactor>
</comment>
<proteinExistence type="inferred from homology"/>
<evidence type="ECO:0000256" key="1">
    <source>
        <dbReference type="ARBA" id="ARBA00000083"/>
    </source>
</evidence>
<dbReference type="AlphaFoldDB" id="A0A9X2H7C1"/>
<keyword evidence="9" id="KW-0119">Carbohydrate metabolism</keyword>
<keyword evidence="8 13" id="KW-0413">Isomerase</keyword>
<organism evidence="13 14">
    <name type="scientific">Agromyces terreus</name>
    <dbReference type="NCBI Taxonomy" id="424795"/>
    <lineage>
        <taxon>Bacteria</taxon>
        <taxon>Bacillati</taxon>
        <taxon>Actinomycetota</taxon>
        <taxon>Actinomycetes</taxon>
        <taxon>Micrococcales</taxon>
        <taxon>Microbacteriaceae</taxon>
        <taxon>Agromyces</taxon>
    </lineage>
</organism>
<feature type="domain" description="NAD-dependent epimerase/dehydratase" evidence="12">
    <location>
        <begin position="3"/>
        <end position="253"/>
    </location>
</feature>
<name>A0A9X2H7C1_9MICO</name>
<dbReference type="Pfam" id="PF01370">
    <property type="entry name" value="Epimerase"/>
    <property type="match status" value="1"/>
</dbReference>
<evidence type="ECO:0000256" key="5">
    <source>
        <dbReference type="ARBA" id="ARBA00013189"/>
    </source>
</evidence>
<comment type="caution">
    <text evidence="13">The sequence shown here is derived from an EMBL/GenBank/DDBJ whole genome shotgun (WGS) entry which is preliminary data.</text>
</comment>
<dbReference type="SUPFAM" id="SSF51735">
    <property type="entry name" value="NAD(P)-binding Rossmann-fold domains"/>
    <property type="match status" value="1"/>
</dbReference>
<dbReference type="Gene3D" id="3.40.50.720">
    <property type="entry name" value="NAD(P)-binding Rossmann-like Domain"/>
    <property type="match status" value="1"/>
</dbReference>
<dbReference type="InterPro" id="IPR005886">
    <property type="entry name" value="UDP_G4E"/>
</dbReference>
<evidence type="ECO:0000313" key="13">
    <source>
        <dbReference type="EMBL" id="MCP2371284.1"/>
    </source>
</evidence>
<dbReference type="Gene3D" id="3.90.25.10">
    <property type="entry name" value="UDP-galactose 4-epimerase, domain 1"/>
    <property type="match status" value="1"/>
</dbReference>
<protein>
    <recommendedName>
        <fullName evidence="6">UDP-glucose 4-epimerase</fullName>
        <ecNumber evidence="5">5.1.3.2</ecNumber>
    </recommendedName>
    <alternativeName>
        <fullName evidence="11">Galactowaldenase</fullName>
    </alternativeName>
    <alternativeName>
        <fullName evidence="10">UDP-galactose 4-epimerase</fullName>
    </alternativeName>
</protein>
<evidence type="ECO:0000313" key="14">
    <source>
        <dbReference type="Proteomes" id="UP001139722"/>
    </source>
</evidence>
<dbReference type="EMBL" id="JAMZDY010000001">
    <property type="protein sequence ID" value="MCP2371284.1"/>
    <property type="molecule type" value="Genomic_DNA"/>
</dbReference>
<dbReference type="PANTHER" id="PTHR43725:SF53">
    <property type="entry name" value="UDP-ARABINOSE 4-EPIMERASE 1"/>
    <property type="match status" value="1"/>
</dbReference>
<dbReference type="EC" id="5.1.3.2" evidence="5"/>
<sequence length="328" mass="34190">MSILITGGAGYIGAHVVRSLIERGDEVVVVDDLSSGDASRLSGADHATIDLAGDDARSALAACIREHGVTGIVHLAARKQAAESVAVPERYFRDNVGGLAAVVGAAADTGVRRLVFSSSAAVYGTPANPKVDESTPTLPINPYGESKLIGEWLVRDAVVAHGIDAVSLRYFNVAGAGWDDLGDPLPLNLVTIAIDRVRRGLAPLVYGDGFETPDGTGIRDYIHVLDLAEAHLAALDSLAAEQGPARARVYNVGTGTGASVLEVLARLRAVSGIDLEPRIEPARPGDPAAVVADASRIEAELGWTATRSLDEMVASAWRAAEHRDAQTA</sequence>
<evidence type="ECO:0000256" key="11">
    <source>
        <dbReference type="ARBA" id="ARBA00033067"/>
    </source>
</evidence>
<dbReference type="InterPro" id="IPR036291">
    <property type="entry name" value="NAD(P)-bd_dom_sf"/>
</dbReference>
<evidence type="ECO:0000256" key="3">
    <source>
        <dbReference type="ARBA" id="ARBA00004947"/>
    </source>
</evidence>
<evidence type="ECO:0000256" key="6">
    <source>
        <dbReference type="ARBA" id="ARBA00018569"/>
    </source>
</evidence>
<dbReference type="Proteomes" id="UP001139722">
    <property type="component" value="Unassembled WGS sequence"/>
</dbReference>
<dbReference type="OrthoDB" id="9801785at2"/>
<dbReference type="InterPro" id="IPR001509">
    <property type="entry name" value="Epimerase_deHydtase"/>
</dbReference>